<dbReference type="AlphaFoldDB" id="A0A016SXT9"/>
<feature type="signal peptide" evidence="1">
    <location>
        <begin position="1"/>
        <end position="18"/>
    </location>
</feature>
<sequence length="114" mass="13189">MKPISLMVFAIFCLSCFADDAQHSRDLTRSRDCTRLCLLTSFIYKKERPTNILYRCAIAAREYGMNNVCASAVPVMLKISRELPLENKLTSHSGDSFWDYDNEFWNRCSIGCRF</sequence>
<protein>
    <recommendedName>
        <fullName evidence="4">Saposin B-type domain-containing protein</fullName>
    </recommendedName>
</protein>
<comment type="caution">
    <text evidence="2">The sequence shown here is derived from an EMBL/GenBank/DDBJ whole genome shotgun (WGS) entry which is preliminary data.</text>
</comment>
<evidence type="ECO:0008006" key="4">
    <source>
        <dbReference type="Google" id="ProtNLM"/>
    </source>
</evidence>
<feature type="chain" id="PRO_5001490055" description="Saposin B-type domain-containing protein" evidence="1">
    <location>
        <begin position="19"/>
        <end position="114"/>
    </location>
</feature>
<reference evidence="3" key="1">
    <citation type="journal article" date="2015" name="Nat. Genet.">
        <title>The genome and transcriptome of the zoonotic hookworm Ancylostoma ceylanicum identify infection-specific gene families.</title>
        <authorList>
            <person name="Schwarz E.M."/>
            <person name="Hu Y."/>
            <person name="Antoshechkin I."/>
            <person name="Miller M.M."/>
            <person name="Sternberg P.W."/>
            <person name="Aroian R.V."/>
        </authorList>
    </citation>
    <scope>NUCLEOTIDE SEQUENCE</scope>
    <source>
        <strain evidence="3">HY135</strain>
    </source>
</reference>
<dbReference type="EMBL" id="JARK01001498">
    <property type="protein sequence ID" value="EYB95247.1"/>
    <property type="molecule type" value="Genomic_DNA"/>
</dbReference>
<organism evidence="2 3">
    <name type="scientific">Ancylostoma ceylanicum</name>
    <dbReference type="NCBI Taxonomy" id="53326"/>
    <lineage>
        <taxon>Eukaryota</taxon>
        <taxon>Metazoa</taxon>
        <taxon>Ecdysozoa</taxon>
        <taxon>Nematoda</taxon>
        <taxon>Chromadorea</taxon>
        <taxon>Rhabditida</taxon>
        <taxon>Rhabditina</taxon>
        <taxon>Rhabditomorpha</taxon>
        <taxon>Strongyloidea</taxon>
        <taxon>Ancylostomatidae</taxon>
        <taxon>Ancylostomatinae</taxon>
        <taxon>Ancylostoma</taxon>
    </lineage>
</organism>
<dbReference type="Proteomes" id="UP000024635">
    <property type="component" value="Unassembled WGS sequence"/>
</dbReference>
<accession>A0A016SXT9</accession>
<keyword evidence="1" id="KW-0732">Signal</keyword>
<evidence type="ECO:0000256" key="1">
    <source>
        <dbReference type="SAM" id="SignalP"/>
    </source>
</evidence>
<evidence type="ECO:0000313" key="2">
    <source>
        <dbReference type="EMBL" id="EYB95247.1"/>
    </source>
</evidence>
<evidence type="ECO:0000313" key="3">
    <source>
        <dbReference type="Proteomes" id="UP000024635"/>
    </source>
</evidence>
<keyword evidence="3" id="KW-1185">Reference proteome</keyword>
<name>A0A016SXT9_9BILA</name>
<gene>
    <name evidence="2" type="primary">Acey_s0162.g3426</name>
    <name evidence="2" type="ORF">Y032_0162g3426</name>
</gene>
<proteinExistence type="predicted"/>